<name>A0AAV4DD67_9GAST</name>
<gene>
    <name evidence="7" type="ORF">PoB_006852600</name>
</gene>
<keyword evidence="5" id="KW-0694">RNA-binding</keyword>
<dbReference type="GO" id="GO:0075523">
    <property type="term" value="P:viral translational frameshifting"/>
    <property type="evidence" value="ECO:0007669"/>
    <property type="project" value="TreeGrafter"/>
</dbReference>
<evidence type="ECO:0000313" key="8">
    <source>
        <dbReference type="Proteomes" id="UP000735302"/>
    </source>
</evidence>
<dbReference type="GO" id="GO:1990825">
    <property type="term" value="F:sequence-specific mRNA binding"/>
    <property type="evidence" value="ECO:0007669"/>
    <property type="project" value="TreeGrafter"/>
</dbReference>
<dbReference type="PANTHER" id="PTHR16135:SF2">
    <property type="entry name" value="SHIFTLESS ANTIVIRAL INHIBITOR OF RIBOSOMAL FRAMESHIFTING PROTEIN"/>
    <property type="match status" value="1"/>
</dbReference>
<organism evidence="7 8">
    <name type="scientific">Plakobranchus ocellatus</name>
    <dbReference type="NCBI Taxonomy" id="259542"/>
    <lineage>
        <taxon>Eukaryota</taxon>
        <taxon>Metazoa</taxon>
        <taxon>Spiralia</taxon>
        <taxon>Lophotrochozoa</taxon>
        <taxon>Mollusca</taxon>
        <taxon>Gastropoda</taxon>
        <taxon>Heterobranchia</taxon>
        <taxon>Euthyneura</taxon>
        <taxon>Panpulmonata</taxon>
        <taxon>Sacoglossa</taxon>
        <taxon>Placobranchoidea</taxon>
        <taxon>Plakobranchidae</taxon>
        <taxon>Plakobranchus</taxon>
    </lineage>
</organism>
<protein>
    <submittedName>
        <fullName evidence="7">Repressor of yield of denv protein homolog</fullName>
    </submittedName>
</protein>
<dbReference type="GO" id="GO:0045087">
    <property type="term" value="P:innate immune response"/>
    <property type="evidence" value="ECO:0007669"/>
    <property type="project" value="TreeGrafter"/>
</dbReference>
<accession>A0AAV4DD67</accession>
<evidence type="ECO:0000256" key="1">
    <source>
        <dbReference type="ARBA" id="ARBA00004123"/>
    </source>
</evidence>
<dbReference type="Pfam" id="PF15135">
    <property type="entry name" value="UPF0515"/>
    <property type="match status" value="1"/>
</dbReference>
<evidence type="ECO:0000256" key="6">
    <source>
        <dbReference type="ARBA" id="ARBA00023242"/>
    </source>
</evidence>
<reference evidence="7 8" key="1">
    <citation type="journal article" date="2021" name="Elife">
        <title>Chloroplast acquisition without the gene transfer in kleptoplastic sea slugs, Plakobranchus ocellatus.</title>
        <authorList>
            <person name="Maeda T."/>
            <person name="Takahashi S."/>
            <person name="Yoshida T."/>
            <person name="Shimamura S."/>
            <person name="Takaki Y."/>
            <person name="Nagai Y."/>
            <person name="Toyoda A."/>
            <person name="Suzuki Y."/>
            <person name="Arimoto A."/>
            <person name="Ishii H."/>
            <person name="Satoh N."/>
            <person name="Nishiyama T."/>
            <person name="Hasebe M."/>
            <person name="Maruyama T."/>
            <person name="Minagawa J."/>
            <person name="Obokata J."/>
            <person name="Shigenobu S."/>
        </authorList>
    </citation>
    <scope>NUCLEOTIDE SEQUENCE [LARGE SCALE GENOMIC DNA]</scope>
</reference>
<comment type="similarity">
    <text evidence="3">Belongs to the SHFL family.</text>
</comment>
<evidence type="ECO:0000256" key="2">
    <source>
        <dbReference type="ARBA" id="ARBA00004331"/>
    </source>
</evidence>
<dbReference type="GO" id="GO:0005634">
    <property type="term" value="C:nucleus"/>
    <property type="evidence" value="ECO:0007669"/>
    <property type="project" value="UniProtKB-SubCell"/>
</dbReference>
<dbReference type="Proteomes" id="UP000735302">
    <property type="component" value="Unassembled WGS sequence"/>
</dbReference>
<evidence type="ECO:0000256" key="4">
    <source>
        <dbReference type="ARBA" id="ARBA00022490"/>
    </source>
</evidence>
<keyword evidence="6" id="KW-0539">Nucleus</keyword>
<evidence type="ECO:0000256" key="5">
    <source>
        <dbReference type="ARBA" id="ARBA00022884"/>
    </source>
</evidence>
<evidence type="ECO:0000313" key="7">
    <source>
        <dbReference type="EMBL" id="GFO42021.1"/>
    </source>
</evidence>
<comment type="caution">
    <text evidence="7">The sequence shown here is derived from an EMBL/GenBank/DDBJ whole genome shotgun (WGS) entry which is preliminary data.</text>
</comment>
<dbReference type="AlphaFoldDB" id="A0AAV4DD67"/>
<dbReference type="GO" id="GO:0036464">
    <property type="term" value="C:cytoplasmic ribonucleoprotein granule"/>
    <property type="evidence" value="ECO:0007669"/>
    <property type="project" value="UniProtKB-SubCell"/>
</dbReference>
<dbReference type="GO" id="GO:0043022">
    <property type="term" value="F:ribosome binding"/>
    <property type="evidence" value="ECO:0007669"/>
    <property type="project" value="TreeGrafter"/>
</dbReference>
<evidence type="ECO:0000256" key="3">
    <source>
        <dbReference type="ARBA" id="ARBA00005469"/>
    </source>
</evidence>
<dbReference type="EMBL" id="BLXT01007741">
    <property type="protein sequence ID" value="GFO42021.1"/>
    <property type="molecule type" value="Genomic_DNA"/>
</dbReference>
<dbReference type="InterPro" id="IPR026795">
    <property type="entry name" value="SHFL"/>
</dbReference>
<keyword evidence="4" id="KW-0963">Cytoplasm</keyword>
<sequence>MRNRFSQEVSLKLINDFGGEREALDFLLNENESDVHKYLHSAPEYVRSLRIDSQNLASILENGFESSVRMFGCGSCVRTWWKRVPVRKEVSRCHRCKVKYDPIPKDKEWGWGKFECPCGNEFTGYAIMGLTESICFKCNTSCPVKNILPPKRRTKSKKSRAPHTCNGVNCYNRDADDMAHNHMEPVGYTSDTWTTSEQANYTSNLANMSTGAAHTFSRSGSQTSLTSDLGSEYSAPAGAYPGPRPEPICIHPKSQKPKRNKLRYESIRHHSTGSTVSDVLSQGSVYTETVISNFSRLDAIREQD</sequence>
<dbReference type="PANTHER" id="PTHR16135">
    <property type="entry name" value="REPRESSOR OF YIELD OF DENV PROTEIN"/>
    <property type="match status" value="1"/>
</dbReference>
<comment type="subcellular location">
    <subcellularLocation>
        <location evidence="2">Cytoplasm</location>
        <location evidence="2">Cytoplasmic ribonucleoprotein granule</location>
    </subcellularLocation>
    <subcellularLocation>
        <location evidence="1">Nucleus</location>
    </subcellularLocation>
</comment>
<keyword evidence="8" id="KW-1185">Reference proteome</keyword>
<proteinExistence type="inferred from homology"/>